<dbReference type="InterPro" id="IPR000836">
    <property type="entry name" value="PRTase_dom"/>
</dbReference>
<comment type="similarity">
    <text evidence="1">Belongs to the ComF/GntX family.</text>
</comment>
<dbReference type="CDD" id="cd06223">
    <property type="entry name" value="PRTases_typeI"/>
    <property type="match status" value="1"/>
</dbReference>
<dbReference type="PANTHER" id="PTHR47505:SF1">
    <property type="entry name" value="DNA UTILIZATION PROTEIN YHGH"/>
    <property type="match status" value="1"/>
</dbReference>
<proteinExistence type="inferred from homology"/>
<keyword evidence="3" id="KW-1185">Reference proteome</keyword>
<dbReference type="RefSeq" id="WP_253889202.1">
    <property type="nucleotide sequence ID" value="NZ_BAAAVB010000001.1"/>
</dbReference>
<name>A0ABT1II87_9PSEU</name>
<dbReference type="PANTHER" id="PTHR47505">
    <property type="entry name" value="DNA UTILIZATION PROTEIN YHGH"/>
    <property type="match status" value="1"/>
</dbReference>
<comment type="caution">
    <text evidence="2">The sequence shown here is derived from an EMBL/GenBank/DDBJ whole genome shotgun (WGS) entry which is preliminary data.</text>
</comment>
<evidence type="ECO:0000313" key="3">
    <source>
        <dbReference type="Proteomes" id="UP001205185"/>
    </source>
</evidence>
<dbReference type="EMBL" id="JAMTCO010000012">
    <property type="protein sequence ID" value="MCP2272269.1"/>
    <property type="molecule type" value="Genomic_DNA"/>
</dbReference>
<evidence type="ECO:0000256" key="1">
    <source>
        <dbReference type="ARBA" id="ARBA00008007"/>
    </source>
</evidence>
<dbReference type="Proteomes" id="UP001205185">
    <property type="component" value="Unassembled WGS sequence"/>
</dbReference>
<accession>A0ABT1II87</accession>
<sequence>MRKLLDLLIPDPCAGCGAPGSPWCPTCAATLRGLRTVERTATRGLPVFALTAYGGPVRRAVIAYKERNRRPLALPLGRALAAALPALAERVPAVAAVCPGPVTHGYPGHPTPGDAQPGGPLWLVPAPSRRRAVRRRGGHHMERVAQVMAATLATAGTTTEAGAPAAAGVPPGTGPLTGVGVVAQVAPVLRLAGAARDSVGLDAAARAANLARHLSVEPSGVPPAGAPVLVLDDVVTTGSTAAACARALRGAGLPVLAVLALAETV</sequence>
<organism evidence="2 3">
    <name type="scientific">Actinokineospora diospyrosa</name>
    <dbReference type="NCBI Taxonomy" id="103728"/>
    <lineage>
        <taxon>Bacteria</taxon>
        <taxon>Bacillati</taxon>
        <taxon>Actinomycetota</taxon>
        <taxon>Actinomycetes</taxon>
        <taxon>Pseudonocardiales</taxon>
        <taxon>Pseudonocardiaceae</taxon>
        <taxon>Actinokineospora</taxon>
    </lineage>
</organism>
<dbReference type="SUPFAM" id="SSF53271">
    <property type="entry name" value="PRTase-like"/>
    <property type="match status" value="1"/>
</dbReference>
<reference evidence="2 3" key="1">
    <citation type="submission" date="2022-06" db="EMBL/GenBank/DDBJ databases">
        <title>Genomic Encyclopedia of Archaeal and Bacterial Type Strains, Phase II (KMG-II): from individual species to whole genera.</title>
        <authorList>
            <person name="Goeker M."/>
        </authorList>
    </citation>
    <scope>NUCLEOTIDE SEQUENCE [LARGE SCALE GENOMIC DNA]</scope>
    <source>
        <strain evidence="2 3">DSM 44255</strain>
    </source>
</reference>
<dbReference type="Gene3D" id="3.40.50.2020">
    <property type="match status" value="1"/>
</dbReference>
<evidence type="ECO:0000313" key="2">
    <source>
        <dbReference type="EMBL" id="MCP2272269.1"/>
    </source>
</evidence>
<gene>
    <name evidence="2" type="ORF">LV75_004795</name>
</gene>
<protein>
    <submittedName>
        <fullName evidence="2">Amidophosphoribosyltransferases</fullName>
    </submittedName>
</protein>
<dbReference type="InterPro" id="IPR051910">
    <property type="entry name" value="ComF/GntX_DNA_util-trans"/>
</dbReference>
<dbReference type="InterPro" id="IPR029057">
    <property type="entry name" value="PRTase-like"/>
</dbReference>